<proteinExistence type="predicted"/>
<name>A0A1Q9JFW2_9FIRM</name>
<keyword evidence="1" id="KW-0813">Transport</keyword>
<keyword evidence="10" id="KW-1185">Reference proteome</keyword>
<keyword evidence="6" id="KW-0408">Iron</keyword>
<dbReference type="InterPro" id="IPR017054">
    <property type="entry name" value="PduS"/>
</dbReference>
<dbReference type="STRING" id="1261640.BHK98_03040"/>
<dbReference type="PIRSF" id="PIRSF036408">
    <property type="entry name" value="PduS_prd"/>
    <property type="match status" value="1"/>
</dbReference>
<evidence type="ECO:0000313" key="9">
    <source>
        <dbReference type="EMBL" id="OLR55126.1"/>
    </source>
</evidence>
<dbReference type="InterPro" id="IPR017896">
    <property type="entry name" value="4Fe4S_Fe-S-bd"/>
</dbReference>
<dbReference type="InterPro" id="IPR017900">
    <property type="entry name" value="4Fe4S_Fe_S_CS"/>
</dbReference>
<protein>
    <submittedName>
        <fullName evidence="9">NADH dehydrogenase</fullName>
    </submittedName>
</protein>
<accession>A0A1Q9JFW2</accession>
<keyword evidence="5" id="KW-0249">Electron transport</keyword>
<dbReference type="Pfam" id="PF13375">
    <property type="entry name" value="RnfC_N"/>
    <property type="match status" value="1"/>
</dbReference>
<gene>
    <name evidence="9" type="ORF">BHK98_03040</name>
</gene>
<evidence type="ECO:0000256" key="3">
    <source>
        <dbReference type="ARBA" id="ARBA00022723"/>
    </source>
</evidence>
<evidence type="ECO:0000256" key="6">
    <source>
        <dbReference type="ARBA" id="ARBA00023004"/>
    </source>
</evidence>
<evidence type="ECO:0000256" key="1">
    <source>
        <dbReference type="ARBA" id="ARBA00022448"/>
    </source>
</evidence>
<dbReference type="OrthoDB" id="9767754at2"/>
<evidence type="ECO:0000256" key="4">
    <source>
        <dbReference type="ARBA" id="ARBA00022737"/>
    </source>
</evidence>
<dbReference type="SUPFAM" id="SSF142984">
    <property type="entry name" value="Nqo1 middle domain-like"/>
    <property type="match status" value="1"/>
</dbReference>
<dbReference type="GO" id="GO:0009055">
    <property type="term" value="F:electron transfer activity"/>
    <property type="evidence" value="ECO:0007669"/>
    <property type="project" value="InterPro"/>
</dbReference>
<reference evidence="9 10" key="1">
    <citation type="journal article" date="2016" name="Appl. Environ. Microbiol.">
        <title>Function and Phylogeny of Bacterial Butyryl Coenzyme A:Acetate Transferases and Their Diversity in the Proximal Colon of Swine.</title>
        <authorList>
            <person name="Trachsel J."/>
            <person name="Bayles D.O."/>
            <person name="Looft T."/>
            <person name="Levine U.Y."/>
            <person name="Allen H.K."/>
        </authorList>
    </citation>
    <scope>NUCLEOTIDE SEQUENCE [LARGE SCALE GENOMIC DNA]</scope>
    <source>
        <strain evidence="9 10">68-3-10</strain>
    </source>
</reference>
<dbReference type="Gene3D" id="3.40.50.11540">
    <property type="entry name" value="NADH-ubiquinone oxidoreductase 51kDa subunit"/>
    <property type="match status" value="1"/>
</dbReference>
<dbReference type="RefSeq" id="WP_075712127.1">
    <property type="nucleotide sequence ID" value="NZ_MJIE01000001.1"/>
</dbReference>
<dbReference type="AlphaFoldDB" id="A0A1Q9JFW2"/>
<sequence length="442" mass="48242">MALLDQIKSAGVIGAGGAGFPTHAKLTSNADYILMNGAECEPLLRVDQQLMAMYPEEIIRGFEMAGRMVGAKQAIIGIKGKHGDVIQILRDTIDRIGFADYVSVGILPDIYPAGDEQVLVYQLTGRVVPEAGIPIMCGCVVMNSETALNVYNASKGIPVTETYVTVAGDIPSRLTLKVPVGTPVLDVLKLSGITDFSEYKVIDGGPMMGPLLADIHGFVVKKNKGYVILKKDHPLIRKKEVTDPQARKINHATCEQCRMCTDMCPRALIGHDTAPHKAMRFMLYGGDDMQGKTIGQLCCQCNLCEYFACPIGLHPKMANMALKDETMKAGVRFQRDENREYRPNRNRDWRLVPSHRLIARIGLTGFDAPAPMSDIRLEPQEVHIMLSQHVGAPAQPIVRAGDRVTAGQMIGRIPEDALGAAVHASIGGEVTEVTDKYIAIRR</sequence>
<evidence type="ECO:0000259" key="8">
    <source>
        <dbReference type="PROSITE" id="PS51379"/>
    </source>
</evidence>
<comment type="caution">
    <text evidence="9">The sequence shown here is derived from an EMBL/GenBank/DDBJ whole genome shotgun (WGS) entry which is preliminary data.</text>
</comment>
<evidence type="ECO:0000256" key="2">
    <source>
        <dbReference type="ARBA" id="ARBA00022485"/>
    </source>
</evidence>
<dbReference type="Pfam" id="PF13534">
    <property type="entry name" value="Fer4_17"/>
    <property type="match status" value="1"/>
</dbReference>
<evidence type="ECO:0000256" key="7">
    <source>
        <dbReference type="ARBA" id="ARBA00023014"/>
    </source>
</evidence>
<dbReference type="InterPro" id="IPR026902">
    <property type="entry name" value="RnfC_N"/>
</dbReference>
<keyword evidence="7" id="KW-0411">Iron-sulfur</keyword>
<dbReference type="InterPro" id="IPR010208">
    <property type="entry name" value="Ion_transpt_RnfC/RsxC"/>
</dbReference>
<dbReference type="GO" id="GO:0051539">
    <property type="term" value="F:4 iron, 4 sulfur cluster binding"/>
    <property type="evidence" value="ECO:0007669"/>
    <property type="project" value="UniProtKB-KW"/>
</dbReference>
<dbReference type="PROSITE" id="PS00198">
    <property type="entry name" value="4FE4S_FER_1"/>
    <property type="match status" value="1"/>
</dbReference>
<evidence type="ECO:0000313" key="10">
    <source>
        <dbReference type="Proteomes" id="UP000187404"/>
    </source>
</evidence>
<dbReference type="PROSITE" id="PS51379">
    <property type="entry name" value="4FE4S_FER_2"/>
    <property type="match status" value="1"/>
</dbReference>
<dbReference type="PANTHER" id="PTHR43034:SF2">
    <property type="entry name" value="ION-TRANSLOCATING OXIDOREDUCTASE COMPLEX SUBUNIT C"/>
    <property type="match status" value="1"/>
</dbReference>
<dbReference type="PANTHER" id="PTHR43034">
    <property type="entry name" value="ION-TRANSLOCATING OXIDOREDUCTASE COMPLEX SUBUNIT C"/>
    <property type="match status" value="1"/>
</dbReference>
<dbReference type="GO" id="GO:0046872">
    <property type="term" value="F:metal ion binding"/>
    <property type="evidence" value="ECO:0007669"/>
    <property type="project" value="UniProtKB-KW"/>
</dbReference>
<dbReference type="Proteomes" id="UP000187404">
    <property type="component" value="Unassembled WGS sequence"/>
</dbReference>
<keyword evidence="3" id="KW-0479">Metal-binding</keyword>
<dbReference type="GO" id="GO:0016020">
    <property type="term" value="C:membrane"/>
    <property type="evidence" value="ECO:0007669"/>
    <property type="project" value="InterPro"/>
</dbReference>
<dbReference type="InterPro" id="IPR037225">
    <property type="entry name" value="Nuo51_FMN-bd_sf"/>
</dbReference>
<dbReference type="SUPFAM" id="SSF46548">
    <property type="entry name" value="alpha-helical ferredoxin"/>
    <property type="match status" value="1"/>
</dbReference>
<dbReference type="Pfam" id="PF01512">
    <property type="entry name" value="Complex1_51K"/>
    <property type="match status" value="1"/>
</dbReference>
<keyword evidence="4" id="KW-0677">Repeat</keyword>
<evidence type="ECO:0000256" key="5">
    <source>
        <dbReference type="ARBA" id="ARBA00022982"/>
    </source>
</evidence>
<dbReference type="SUPFAM" id="SSF142019">
    <property type="entry name" value="Nqo1 FMN-binding domain-like"/>
    <property type="match status" value="1"/>
</dbReference>
<feature type="domain" description="4Fe-4S ferredoxin-type" evidence="8">
    <location>
        <begin position="245"/>
        <end position="274"/>
    </location>
</feature>
<keyword evidence="2" id="KW-0004">4Fe-4S</keyword>
<organism evidence="9 10">
    <name type="scientific">Hornefia porci</name>
    <dbReference type="NCBI Taxonomy" id="2652292"/>
    <lineage>
        <taxon>Bacteria</taxon>
        <taxon>Bacillati</taxon>
        <taxon>Bacillota</taxon>
        <taxon>Clostridia</taxon>
        <taxon>Peptostreptococcales</taxon>
        <taxon>Anaerovoracaceae</taxon>
        <taxon>Hornefia</taxon>
    </lineage>
</organism>
<dbReference type="EMBL" id="MJIE01000001">
    <property type="protein sequence ID" value="OLR55126.1"/>
    <property type="molecule type" value="Genomic_DNA"/>
</dbReference>
<dbReference type="InterPro" id="IPR011538">
    <property type="entry name" value="Nuo51_FMN-bd"/>
</dbReference>